<dbReference type="SUPFAM" id="SSF49785">
    <property type="entry name" value="Galactose-binding domain-like"/>
    <property type="match status" value="3"/>
</dbReference>
<dbReference type="Pfam" id="PF12972">
    <property type="entry name" value="NAGLU_C"/>
    <property type="match status" value="1"/>
</dbReference>
<comment type="caution">
    <text evidence="7">The sequence shown here is derived from an EMBL/GenBank/DDBJ whole genome shotgun (WGS) entry which is preliminary data.</text>
</comment>
<dbReference type="Pfam" id="PF07532">
    <property type="entry name" value="Big_4"/>
    <property type="match status" value="1"/>
</dbReference>
<evidence type="ECO:0000256" key="3">
    <source>
        <dbReference type="SAM" id="SignalP"/>
    </source>
</evidence>
<gene>
    <name evidence="7" type="ORF">FHS16_001053</name>
</gene>
<dbReference type="Pfam" id="PF00754">
    <property type="entry name" value="F5_F8_type_C"/>
    <property type="match status" value="2"/>
</dbReference>
<reference evidence="7 8" key="1">
    <citation type="submission" date="2020-08" db="EMBL/GenBank/DDBJ databases">
        <title>Genomic Encyclopedia of Type Strains, Phase III (KMG-III): the genomes of soil and plant-associated and newly described type strains.</title>
        <authorList>
            <person name="Whitman W."/>
        </authorList>
    </citation>
    <scope>NUCLEOTIDE SEQUENCE [LARGE SCALE GENOMIC DNA]</scope>
    <source>
        <strain evidence="7 8">CECT 8234</strain>
    </source>
</reference>
<accession>A0A7W5C5E5</accession>
<dbReference type="Pfam" id="PF05089">
    <property type="entry name" value="NAGLU"/>
    <property type="match status" value="1"/>
</dbReference>
<dbReference type="Proteomes" id="UP000518605">
    <property type="component" value="Unassembled WGS sequence"/>
</dbReference>
<dbReference type="Gene3D" id="3.20.20.80">
    <property type="entry name" value="Glycosidases"/>
    <property type="match status" value="1"/>
</dbReference>
<sequence length="2065" mass="228370">MHTRFKSLIIGLIAAVCFSSIPVYAAPEITSNPVDFPVFEDGYVRKSRSATNSTYESITTAHGAQYAGLGYTVINSKYTGSDEIIAAMKVKLPTKEEIEEKDLDRFDFVFSIFKNPNYTLGNQSYVFHYSSNTTWSEASLTWSNKPSFIDRADTNLLFKFDIKQNDEYEVKSNAAKTITTDITNTIMGLVDEGFEEITVFATAQNSLDTSLMIHSKETGDVTKRPKIVGSKESVIDPEPTGPLDPNDPNNIAYQKPARSNIAKNLAENVTDGNLSTSWSGIFYPSYVDIDLMDQYDLSEIQLNVPTGKITYYTLYGSNDGVDYDRLYQKRTRAAATESGDRIVLEEGTSYRIIRVYMEYTQGENTAYLSEVKAYGTKTDTNTEPLRTGSIEEILGMKDFKDTDYANAITNEETYDNIYGIVERTVGPQYRNWFSFEVAPNTANDDDYFELSDRDGKIHIKGNKGISITTGLNYYYKNNLNVHISEQTMQVNMPSSLVPIGNAVRKETEYKIRYAFNYCTLSYTFAFFGVEDWQRENDWLALNGVNVVLDLAGQEATWVKFLMNFGYSFDDAKDWLTGPAYNAWQFMANMEAFGGPVPDGYVIDRAELARSSQRWKNSLGMQTVLQGYAGVVPTNFNEFQPAVEVIKQGLWNGFSRPDMIATDSSLYDQYAKLFYEAQEFVYGQTSDYYAADPFHEGGKRPSGLSDGTIAHEVLNSMLDYDKDAVWIVQGWQSNPTNALLNGMGDRRDDHVLIVDLIKYPLASFTKYNRTSYDSTKLDAVEFNGTKWVWGLLANFGGNPSMHGQMEVMVNDIQNAKKTSNHMAGLGIISEAQYDNPIIYDLIFDLAWADDDFNLDQWINKYLERRYGGISENAKLAWDIMKDANYNYGVRFTTQIFGMKNTTPQNYGKQNIAYGADKLEMAFRLLAQDFDKFKNSEAYLYDLTEIMRQLVSNYSVLVYNDLLTARDGRNVEAFKEAKAKFLKSFDVLNAVQATQRDQLAGEWIGKAQDLAAPYDDFSNDAFEMNAKTLITTWGSRQSHGSLKEYGWRNYEGMFNDIYKNVWEEYLNKVEANLETGAAIQTISASGYFDKYWDWVVGVQNYTRDAKDSAEELIEVVDMVIENVMLSGELDPNIGNRALGRVTSTNTTDVLGKLVAATDGKTDSKVSLHATDEIKEPELIVDLVGNFQFSEIQVLVDGFSFDGYEVYVSSDMNTWKKAGEIAASEISDTVDKFVLSDIEGRYVKLAAVSADAEDGLGKELAVKEIRAYGERILPNLDLLSTLVGFAEKINLGASEPNAVQSFNTALQNAKNAIANSAAVDEVNSVYWNLYETILKLNLMGLKNLGLDKPIKAHNDPGGNSQRAVDNNRDTVWDSGRLSATGQPYETTITPGWAAIELGNVYNVGEIQVIFGNSNQGYWHNYELYSSLDGTAWTKVAEKTSRTIPNEAEDYHVLENVKASYIRIVTTNIQEASGRRSPYQVAELRVLGTELDAVTAIADVIDVPVPQGTSAEELLAQLPTTVEATLESGSTRSVAVNWDIAGSEYDGTSPGEYTVNGTLSSDLYNPEGLTASVKVIVSEPGEAEPPVWPQGSELQASNIGSTGLVLTWAAAEDQDSVTAYNIYRGAGLAGTTTGDATTYTVTGLSPGTTYTFKVEAGNEHGKWTADGPSITVTTERDSNPGNPEPPVVTPGPKPTEEPGKPNQINVKPEADADGIAKARIGTEAYNKAAAGDAEVVITVDEAPKSIGYEVILPPIALADGDKKQVLVIRTPLGTIKANSDLLPSAAVTGAKEVSLSVAKAERGAAVDIALKVDGKEQSWHNAKSPLNVILPYTPTGVELLDLDHIIVWYIDEEGVAKAVASGKYNAEQKGVTFLAERTGRYEIQYIHKTFKDLERYDWAKQAIEAMASRGIIHGTTAETYNPSAAIKRADFIALLVRALDLKSTSEERFDDVAADAYYAEEVAVAKALGIAQGKGNNQFKPEQTISRQEMMVLIDRTLTLLGKSHASGTWSDLDKFNDREEIVGYAEQSIANLVSSGIVKGKGDGIDPTGRATRAEIAVLIERLYYYVS</sequence>
<dbReference type="InterPro" id="IPR024732">
    <property type="entry name" value="NAGLU_C"/>
</dbReference>
<dbReference type="InterPro" id="IPR029018">
    <property type="entry name" value="Hex-like_dom2"/>
</dbReference>
<evidence type="ECO:0000256" key="1">
    <source>
        <dbReference type="ARBA" id="ARBA00022801"/>
    </source>
</evidence>
<dbReference type="InterPro" id="IPR000421">
    <property type="entry name" value="FA58C"/>
</dbReference>
<dbReference type="PANTHER" id="PTHR12872:SF1">
    <property type="entry name" value="ALPHA-N-ACETYLGLUCOSAMINIDASE"/>
    <property type="match status" value="1"/>
</dbReference>
<dbReference type="SUPFAM" id="SSF49265">
    <property type="entry name" value="Fibronectin type III"/>
    <property type="match status" value="1"/>
</dbReference>
<name>A0A7W5C5E5_9BACL</name>
<dbReference type="InterPro" id="IPR001119">
    <property type="entry name" value="SLH_dom"/>
</dbReference>
<evidence type="ECO:0000259" key="4">
    <source>
        <dbReference type="PROSITE" id="PS50022"/>
    </source>
</evidence>
<evidence type="ECO:0000256" key="2">
    <source>
        <dbReference type="SAM" id="MobiDB-lite"/>
    </source>
</evidence>
<dbReference type="EMBL" id="JACHXW010000002">
    <property type="protein sequence ID" value="MBB3151019.1"/>
    <property type="molecule type" value="Genomic_DNA"/>
</dbReference>
<dbReference type="SMART" id="SM00060">
    <property type="entry name" value="FN3"/>
    <property type="match status" value="1"/>
</dbReference>
<dbReference type="PROSITE" id="PS50853">
    <property type="entry name" value="FN3"/>
    <property type="match status" value="1"/>
</dbReference>
<feature type="signal peptide" evidence="3">
    <location>
        <begin position="1"/>
        <end position="25"/>
    </location>
</feature>
<dbReference type="InterPro" id="IPR008979">
    <property type="entry name" value="Galactose-bd-like_sf"/>
</dbReference>
<feature type="compositionally biased region" description="Pro residues" evidence="2">
    <location>
        <begin position="1678"/>
        <end position="1689"/>
    </location>
</feature>
<dbReference type="InterPro" id="IPR007781">
    <property type="entry name" value="NAGLU"/>
</dbReference>
<dbReference type="Pfam" id="PF00041">
    <property type="entry name" value="fn3"/>
    <property type="match status" value="1"/>
</dbReference>
<feature type="region of interest" description="Disordered" evidence="2">
    <location>
        <begin position="1655"/>
        <end position="1707"/>
    </location>
</feature>
<dbReference type="Gene3D" id="1.20.120.670">
    <property type="entry name" value="N-acetyl-b-d-glucoasminidase"/>
    <property type="match status" value="1"/>
</dbReference>
<dbReference type="CDD" id="cd00063">
    <property type="entry name" value="FN3"/>
    <property type="match status" value="1"/>
</dbReference>
<dbReference type="Gene3D" id="3.30.379.10">
    <property type="entry name" value="Chitobiase/beta-hexosaminidase domain 2-like"/>
    <property type="match status" value="1"/>
</dbReference>
<dbReference type="Gene3D" id="2.60.120.260">
    <property type="entry name" value="Galactose-binding domain-like"/>
    <property type="match status" value="3"/>
</dbReference>
<dbReference type="Pfam" id="PF12971">
    <property type="entry name" value="NAGLU_N"/>
    <property type="match status" value="1"/>
</dbReference>
<dbReference type="RefSeq" id="WP_183559515.1">
    <property type="nucleotide sequence ID" value="NZ_CBCSLB010000009.1"/>
</dbReference>
<dbReference type="PANTHER" id="PTHR12872">
    <property type="entry name" value="ALPHA-N-ACETYLGLUCOSAMINIDASE"/>
    <property type="match status" value="1"/>
</dbReference>
<evidence type="ECO:0000259" key="6">
    <source>
        <dbReference type="PROSITE" id="PS51272"/>
    </source>
</evidence>
<dbReference type="Pfam" id="PF22633">
    <property type="entry name" value="F5_F8_type_C_2"/>
    <property type="match status" value="1"/>
</dbReference>
<feature type="domain" description="SLH" evidence="6">
    <location>
        <begin position="1946"/>
        <end position="2004"/>
    </location>
</feature>
<feature type="domain" description="F5/8 type C" evidence="4">
    <location>
        <begin position="1326"/>
        <end position="1485"/>
    </location>
</feature>
<protein>
    <submittedName>
        <fullName evidence="7">Uncharacterized protein</fullName>
    </submittedName>
</protein>
<dbReference type="InterPro" id="IPR003961">
    <property type="entry name" value="FN3_dom"/>
</dbReference>
<feature type="domain" description="Fibronectin type-III" evidence="5">
    <location>
        <begin position="1586"/>
        <end position="1673"/>
    </location>
</feature>
<keyword evidence="8" id="KW-1185">Reference proteome</keyword>
<feature type="chain" id="PRO_5031042813" evidence="3">
    <location>
        <begin position="26"/>
        <end position="2065"/>
    </location>
</feature>
<evidence type="ECO:0000313" key="7">
    <source>
        <dbReference type="EMBL" id="MBB3151019.1"/>
    </source>
</evidence>
<feature type="domain" description="SLH" evidence="6">
    <location>
        <begin position="2009"/>
        <end position="2065"/>
    </location>
</feature>
<dbReference type="Gene3D" id="2.60.40.10">
    <property type="entry name" value="Immunoglobulins"/>
    <property type="match status" value="1"/>
</dbReference>
<dbReference type="InterPro" id="IPR024733">
    <property type="entry name" value="NAGLU_tim-barrel"/>
</dbReference>
<evidence type="ECO:0000259" key="5">
    <source>
        <dbReference type="PROSITE" id="PS50853"/>
    </source>
</evidence>
<dbReference type="GO" id="GO:0016787">
    <property type="term" value="F:hydrolase activity"/>
    <property type="evidence" value="ECO:0007669"/>
    <property type="project" value="UniProtKB-KW"/>
</dbReference>
<dbReference type="InterPro" id="IPR036116">
    <property type="entry name" value="FN3_sf"/>
</dbReference>
<dbReference type="PROSITE" id="PS51272">
    <property type="entry name" value="SLH"/>
    <property type="match status" value="3"/>
</dbReference>
<keyword evidence="1" id="KW-0378">Hydrolase</keyword>
<dbReference type="InterPro" id="IPR024240">
    <property type="entry name" value="NAGLU_N"/>
</dbReference>
<proteinExistence type="predicted"/>
<dbReference type="InterPro" id="IPR011081">
    <property type="entry name" value="Big_4"/>
</dbReference>
<feature type="domain" description="F5/8 type C" evidence="4">
    <location>
        <begin position="234"/>
        <end position="376"/>
    </location>
</feature>
<dbReference type="PROSITE" id="PS50022">
    <property type="entry name" value="FA58C_3"/>
    <property type="match status" value="2"/>
</dbReference>
<organism evidence="7 8">
    <name type="scientific">Paenibacillus endophyticus</name>
    <dbReference type="NCBI Taxonomy" id="1294268"/>
    <lineage>
        <taxon>Bacteria</taxon>
        <taxon>Bacillati</taxon>
        <taxon>Bacillota</taxon>
        <taxon>Bacilli</taxon>
        <taxon>Bacillales</taxon>
        <taxon>Paenibacillaceae</taxon>
        <taxon>Paenibacillus</taxon>
    </lineage>
</organism>
<dbReference type="GO" id="GO:0005975">
    <property type="term" value="P:carbohydrate metabolic process"/>
    <property type="evidence" value="ECO:0007669"/>
    <property type="project" value="UniProtKB-ARBA"/>
</dbReference>
<keyword evidence="3" id="KW-0732">Signal</keyword>
<evidence type="ECO:0000313" key="8">
    <source>
        <dbReference type="Proteomes" id="UP000518605"/>
    </source>
</evidence>
<dbReference type="Pfam" id="PF00395">
    <property type="entry name" value="SLH"/>
    <property type="match status" value="3"/>
</dbReference>
<dbReference type="InterPro" id="IPR013783">
    <property type="entry name" value="Ig-like_fold"/>
</dbReference>
<feature type="domain" description="SLH" evidence="6">
    <location>
        <begin position="1882"/>
        <end position="1945"/>
    </location>
</feature>